<dbReference type="Proteomes" id="UP000000719">
    <property type="component" value="Chromosome"/>
</dbReference>
<organism evidence="7 8">
    <name type="scientific">Halothermothrix orenii (strain H 168 / OCM 544 / DSM 9562)</name>
    <dbReference type="NCBI Taxonomy" id="373903"/>
    <lineage>
        <taxon>Bacteria</taxon>
        <taxon>Bacillati</taxon>
        <taxon>Bacillota</taxon>
        <taxon>Clostridia</taxon>
        <taxon>Halanaerobiales</taxon>
        <taxon>Halothermotrichaceae</taxon>
        <taxon>Halothermothrix</taxon>
    </lineage>
</organism>
<feature type="binding site" evidence="4">
    <location>
        <position position="131"/>
    </location>
    <ligand>
        <name>substrate</name>
    </ligand>
</feature>
<keyword evidence="7" id="KW-0456">Lyase</keyword>
<dbReference type="EMBL" id="CP001098">
    <property type="protein sequence ID" value="ACL69226.1"/>
    <property type="molecule type" value="Genomic_DNA"/>
</dbReference>
<evidence type="ECO:0000256" key="5">
    <source>
        <dbReference type="PIRSR" id="PIRSR015582-2"/>
    </source>
</evidence>
<dbReference type="RefSeq" id="WP_012635414.1">
    <property type="nucleotide sequence ID" value="NC_011899.1"/>
</dbReference>
<keyword evidence="3 5" id="KW-0460">Magnesium</keyword>
<evidence type="ECO:0000313" key="7">
    <source>
        <dbReference type="EMBL" id="ACL69226.1"/>
    </source>
</evidence>
<evidence type="ECO:0000259" key="6">
    <source>
        <dbReference type="Pfam" id="PF03328"/>
    </source>
</evidence>
<comment type="cofactor">
    <cofactor evidence="1">
        <name>Mg(2+)</name>
        <dbReference type="ChEBI" id="CHEBI:18420"/>
    </cofactor>
</comment>
<dbReference type="InterPro" id="IPR005000">
    <property type="entry name" value="Aldolase/citrate-lyase_domain"/>
</dbReference>
<dbReference type="AlphaFoldDB" id="B8D1Z9"/>
<dbReference type="InterPro" id="IPR015813">
    <property type="entry name" value="Pyrv/PenolPyrv_kinase-like_dom"/>
</dbReference>
<feature type="domain" description="HpcH/HpaI aldolase/citrate lyase" evidence="6">
    <location>
        <begin position="7"/>
        <end position="226"/>
    </location>
</feature>
<name>B8D1Z9_HALOH</name>
<feature type="binding site" evidence="5">
    <location>
        <position position="131"/>
    </location>
    <ligand>
        <name>Mg(2+)</name>
        <dbReference type="ChEBI" id="CHEBI:18420"/>
    </ligand>
</feature>
<proteinExistence type="predicted"/>
<evidence type="ECO:0000256" key="2">
    <source>
        <dbReference type="ARBA" id="ARBA00022723"/>
    </source>
</evidence>
<dbReference type="Gene3D" id="3.20.20.60">
    <property type="entry name" value="Phosphoenolpyruvate-binding domains"/>
    <property type="match status" value="1"/>
</dbReference>
<evidence type="ECO:0000256" key="1">
    <source>
        <dbReference type="ARBA" id="ARBA00001946"/>
    </source>
</evidence>
<dbReference type="SUPFAM" id="SSF51621">
    <property type="entry name" value="Phosphoenolpyruvate/pyruvate domain"/>
    <property type="match status" value="1"/>
</dbReference>
<keyword evidence="2 5" id="KW-0479">Metal-binding</keyword>
<evidence type="ECO:0000256" key="3">
    <source>
        <dbReference type="ARBA" id="ARBA00022842"/>
    </source>
</evidence>
<feature type="binding site" evidence="5">
    <location>
        <position position="158"/>
    </location>
    <ligand>
        <name>Mg(2+)</name>
        <dbReference type="ChEBI" id="CHEBI:18420"/>
    </ligand>
</feature>
<dbReference type="PANTHER" id="PTHR32308">
    <property type="entry name" value="LYASE BETA SUBUNIT, PUTATIVE (AFU_ORTHOLOGUE AFUA_4G13030)-RELATED"/>
    <property type="match status" value="1"/>
</dbReference>
<dbReference type="InterPro" id="IPR011206">
    <property type="entry name" value="Citrate_lyase_beta/mcl1/mcl2"/>
</dbReference>
<dbReference type="GO" id="GO:0006107">
    <property type="term" value="P:oxaloacetate metabolic process"/>
    <property type="evidence" value="ECO:0007669"/>
    <property type="project" value="TreeGrafter"/>
</dbReference>
<sequence length="294" mass="32523">MKNKLRRSMLYIPANNPGMIQDAFIYGADAILFDLEDSITLTEKDAARYLLCNALQELDFGQAEIVVRINPLNTEYGRNDLEVIVPAKPDAIRVPKVETGEQIKKIDSLLGKLERKAGITRGSIEIMAMIETARGVLNAREIAKASPRITALNLGAEDLTADLGVRRSDEGIELLYARSQIIYAAAENGIDIIDTVYSDVENITGLKEEAIMSKRLGFTGKSVIHPKQIEIVNSVFTPSTEEIKEAEKIVKRALEAEKRGFGVVTVDGKMVDIPVIERAKKLLDRVESIRRASN</sequence>
<dbReference type="HOGENOM" id="CLU_044864_0_0_9"/>
<feature type="binding site" evidence="4">
    <location>
        <position position="68"/>
    </location>
    <ligand>
        <name>substrate</name>
    </ligand>
</feature>
<accession>B8D1Z9</accession>
<reference evidence="7 8" key="1">
    <citation type="journal article" date="2009" name="PLoS ONE">
        <title>Genome analysis of the anaerobic thermohalophilic bacterium Halothermothrix orenii.</title>
        <authorList>
            <person name="Mavromatis K."/>
            <person name="Ivanova N."/>
            <person name="Anderson I."/>
            <person name="Lykidis A."/>
            <person name="Hooper S.D."/>
            <person name="Sun H."/>
            <person name="Kunin V."/>
            <person name="Lapidus A."/>
            <person name="Hugenholtz P."/>
            <person name="Patel B."/>
            <person name="Kyrpides N.C."/>
        </authorList>
    </citation>
    <scope>NUCLEOTIDE SEQUENCE [LARGE SCALE GENOMIC DNA]</scope>
    <source>
        <strain evidence="8">H 168 / OCM 544 / DSM 9562</strain>
    </source>
</reference>
<keyword evidence="8" id="KW-1185">Reference proteome</keyword>
<dbReference type="InterPro" id="IPR040442">
    <property type="entry name" value="Pyrv_kinase-like_dom_sf"/>
</dbReference>
<evidence type="ECO:0000313" key="8">
    <source>
        <dbReference type="Proteomes" id="UP000000719"/>
    </source>
</evidence>
<dbReference type="STRING" id="373903.Hore_04680"/>
<dbReference type="KEGG" id="hor:Hore_04680"/>
<dbReference type="GO" id="GO:0000287">
    <property type="term" value="F:magnesium ion binding"/>
    <property type="evidence" value="ECO:0007669"/>
    <property type="project" value="TreeGrafter"/>
</dbReference>
<evidence type="ECO:0000256" key="4">
    <source>
        <dbReference type="PIRSR" id="PIRSR015582-1"/>
    </source>
</evidence>
<protein>
    <submittedName>
        <fullName evidence="7">Citrate (Pro-3S)-lyase, beta subunit</fullName>
    </submittedName>
</protein>
<dbReference type="GO" id="GO:0016829">
    <property type="term" value="F:lyase activity"/>
    <property type="evidence" value="ECO:0007669"/>
    <property type="project" value="UniProtKB-KW"/>
</dbReference>
<gene>
    <name evidence="7" type="ordered locus">Hore_04680</name>
</gene>
<dbReference type="Pfam" id="PF03328">
    <property type="entry name" value="HpcH_HpaI"/>
    <property type="match status" value="1"/>
</dbReference>
<dbReference type="PIRSF" id="PIRSF015582">
    <property type="entry name" value="Cit_lyase_B"/>
    <property type="match status" value="1"/>
</dbReference>
<dbReference type="PANTHER" id="PTHR32308:SF10">
    <property type="entry name" value="CITRATE LYASE SUBUNIT BETA"/>
    <property type="match status" value="1"/>
</dbReference>
<dbReference type="eggNOG" id="COG2301">
    <property type="taxonomic scope" value="Bacteria"/>
</dbReference>